<evidence type="ECO:0000313" key="2">
    <source>
        <dbReference type="EMBL" id="GFO59888.1"/>
    </source>
</evidence>
<dbReference type="EMBL" id="BLXX01000005">
    <property type="protein sequence ID" value="GFO59888.1"/>
    <property type="molecule type" value="Genomic_DNA"/>
</dbReference>
<dbReference type="Gene3D" id="3.40.30.10">
    <property type="entry name" value="Glutaredoxin"/>
    <property type="match status" value="1"/>
</dbReference>
<dbReference type="PANTHER" id="PTHR42852:SF17">
    <property type="entry name" value="THIOREDOXIN-LIKE PROTEIN HI_1115"/>
    <property type="match status" value="1"/>
</dbReference>
<dbReference type="GO" id="GO:0016209">
    <property type="term" value="F:antioxidant activity"/>
    <property type="evidence" value="ECO:0007669"/>
    <property type="project" value="InterPro"/>
</dbReference>
<gene>
    <name evidence="2" type="ORF">GMST_22130</name>
</gene>
<keyword evidence="3" id="KW-1185">Reference proteome</keyword>
<evidence type="ECO:0000259" key="1">
    <source>
        <dbReference type="PROSITE" id="PS51352"/>
    </source>
</evidence>
<dbReference type="CDD" id="cd02966">
    <property type="entry name" value="TlpA_like_family"/>
    <property type="match status" value="1"/>
</dbReference>
<dbReference type="InterPro" id="IPR000866">
    <property type="entry name" value="AhpC/TSA"/>
</dbReference>
<dbReference type="InterPro" id="IPR050553">
    <property type="entry name" value="Thioredoxin_ResA/DsbE_sf"/>
</dbReference>
<feature type="domain" description="Thioredoxin" evidence="1">
    <location>
        <begin position="32"/>
        <end position="169"/>
    </location>
</feature>
<organism evidence="2 3">
    <name type="scientific">Geomonas silvestris</name>
    <dbReference type="NCBI Taxonomy" id="2740184"/>
    <lineage>
        <taxon>Bacteria</taxon>
        <taxon>Pseudomonadati</taxon>
        <taxon>Thermodesulfobacteriota</taxon>
        <taxon>Desulfuromonadia</taxon>
        <taxon>Geobacterales</taxon>
        <taxon>Geobacteraceae</taxon>
        <taxon>Geomonas</taxon>
    </lineage>
</organism>
<dbReference type="SUPFAM" id="SSF52833">
    <property type="entry name" value="Thioredoxin-like"/>
    <property type="match status" value="1"/>
</dbReference>
<proteinExistence type="predicted"/>
<comment type="caution">
    <text evidence="2">The sequence shown here is derived from an EMBL/GenBank/DDBJ whole genome shotgun (WGS) entry which is preliminary data.</text>
</comment>
<dbReference type="InterPro" id="IPR013766">
    <property type="entry name" value="Thioredoxin_domain"/>
</dbReference>
<evidence type="ECO:0000313" key="3">
    <source>
        <dbReference type="Proteomes" id="UP000556026"/>
    </source>
</evidence>
<dbReference type="GO" id="GO:0016491">
    <property type="term" value="F:oxidoreductase activity"/>
    <property type="evidence" value="ECO:0007669"/>
    <property type="project" value="InterPro"/>
</dbReference>
<dbReference type="Pfam" id="PF00578">
    <property type="entry name" value="AhpC-TSA"/>
    <property type="match status" value="1"/>
</dbReference>
<dbReference type="AlphaFoldDB" id="A0A6V8MIT8"/>
<dbReference type="RefSeq" id="WP_183354704.1">
    <property type="nucleotide sequence ID" value="NZ_BLXX01000005.1"/>
</dbReference>
<name>A0A6V8MIT8_9BACT</name>
<reference evidence="3" key="1">
    <citation type="submission" date="2020-06" db="EMBL/GenBank/DDBJ databases">
        <title>Draft genomic sequence of Geomonas sp. Red330.</title>
        <authorList>
            <person name="Itoh H."/>
            <person name="Zhenxing X."/>
            <person name="Ushijima N."/>
            <person name="Masuda Y."/>
            <person name="Shiratori Y."/>
            <person name="Senoo K."/>
        </authorList>
    </citation>
    <scope>NUCLEOTIDE SEQUENCE [LARGE SCALE GENOMIC DNA]</scope>
    <source>
        <strain evidence="3">Red330</strain>
    </source>
</reference>
<dbReference type="PROSITE" id="PS51352">
    <property type="entry name" value="THIOREDOXIN_2"/>
    <property type="match status" value="1"/>
</dbReference>
<dbReference type="PANTHER" id="PTHR42852">
    <property type="entry name" value="THIOL:DISULFIDE INTERCHANGE PROTEIN DSBE"/>
    <property type="match status" value="1"/>
</dbReference>
<dbReference type="InterPro" id="IPR036249">
    <property type="entry name" value="Thioredoxin-like_sf"/>
</dbReference>
<sequence length="169" mass="18797">MRRDLLRPRHWLPAGLLLCAVLLGGCQKDPTWKLGTPAPQITLFDKQDASVKLSAYQGDVVVLRFWSSGCKDCVAGMPALDRYAQKYRSRGVTVIAVNMGESREVVQKFVGAMNLRYPVLRDPELIAAKKYRVTSVPSTFFIDRKGAARLMVPGEVSQQVFEKAVDALL</sequence>
<protein>
    <recommendedName>
        <fullName evidence="1">Thioredoxin domain-containing protein</fullName>
    </recommendedName>
</protein>
<dbReference type="PROSITE" id="PS51257">
    <property type="entry name" value="PROKAR_LIPOPROTEIN"/>
    <property type="match status" value="1"/>
</dbReference>
<accession>A0A6V8MIT8</accession>
<dbReference type="Proteomes" id="UP000556026">
    <property type="component" value="Unassembled WGS sequence"/>
</dbReference>